<reference evidence="2 3" key="1">
    <citation type="submission" date="2018-04" db="EMBL/GenBank/DDBJ databases">
        <authorList>
            <person name="Vogel A."/>
        </authorList>
    </citation>
    <scope>NUCLEOTIDE SEQUENCE [LARGE SCALE GENOMIC DNA]</scope>
</reference>
<evidence type="ECO:0000313" key="3">
    <source>
        <dbReference type="Proteomes" id="UP000595140"/>
    </source>
</evidence>
<feature type="region of interest" description="Disordered" evidence="1">
    <location>
        <begin position="1"/>
        <end position="58"/>
    </location>
</feature>
<dbReference type="EMBL" id="OOIL02004148">
    <property type="protein sequence ID" value="VFQ90517.1"/>
    <property type="molecule type" value="Genomic_DNA"/>
</dbReference>
<protein>
    <recommendedName>
        <fullName evidence="4">Cysteine-rich transmembrane CYSTM domain-containing protein</fullName>
    </recommendedName>
</protein>
<keyword evidence="3" id="KW-1185">Reference proteome</keyword>
<dbReference type="AlphaFoldDB" id="A0A484MPU3"/>
<gene>
    <name evidence="2" type="ORF">CCAM_LOCUS32293</name>
</gene>
<evidence type="ECO:0000313" key="2">
    <source>
        <dbReference type="EMBL" id="VFQ90517.1"/>
    </source>
</evidence>
<feature type="compositionally biased region" description="Low complexity" evidence="1">
    <location>
        <begin position="38"/>
        <end position="48"/>
    </location>
</feature>
<name>A0A484MPU3_9ASTE</name>
<organism evidence="2 3">
    <name type="scientific">Cuscuta campestris</name>
    <dbReference type="NCBI Taxonomy" id="132261"/>
    <lineage>
        <taxon>Eukaryota</taxon>
        <taxon>Viridiplantae</taxon>
        <taxon>Streptophyta</taxon>
        <taxon>Embryophyta</taxon>
        <taxon>Tracheophyta</taxon>
        <taxon>Spermatophyta</taxon>
        <taxon>Magnoliopsida</taxon>
        <taxon>eudicotyledons</taxon>
        <taxon>Gunneridae</taxon>
        <taxon>Pentapetalae</taxon>
        <taxon>asterids</taxon>
        <taxon>lamiids</taxon>
        <taxon>Solanales</taxon>
        <taxon>Convolvulaceae</taxon>
        <taxon>Cuscuteae</taxon>
        <taxon>Cuscuta</taxon>
        <taxon>Cuscuta subgen. Grammica</taxon>
        <taxon>Cuscuta sect. Cleistogrammica</taxon>
    </lineage>
</organism>
<evidence type="ECO:0008006" key="4">
    <source>
        <dbReference type="Google" id="ProtNLM"/>
    </source>
</evidence>
<feature type="compositionally biased region" description="Pro residues" evidence="1">
    <location>
        <begin position="49"/>
        <end position="58"/>
    </location>
</feature>
<proteinExistence type="predicted"/>
<dbReference type="Proteomes" id="UP000595140">
    <property type="component" value="Unassembled WGS sequence"/>
</dbReference>
<accession>A0A484MPU3</accession>
<evidence type="ECO:0000256" key="1">
    <source>
        <dbReference type="SAM" id="MobiDB-lite"/>
    </source>
</evidence>
<sequence length="97" mass="11271">MSYEPVSYETSDYESPQPPFQHARHSHQYAGEPAPPEYDQGYQGYYDQPSPPLPPSFPPLEDLPEHHEHYRDGCCSCLKPCFRILFCCWIFDCCCCC</sequence>